<dbReference type="EMBL" id="JARBHB010000003">
    <property type="protein sequence ID" value="KAJ8889498.1"/>
    <property type="molecule type" value="Genomic_DNA"/>
</dbReference>
<sequence length="654" mass="72977">MLNDLFFGVPRRIQACRRDPYPFLVNIVTCHAAVLPYDNAPTRHYDTSAAKRRAWKLVATPAFCGDTSFISPWISSLLLDGAENQIAYPRVFRHCHALASWSVEFHRVKQQSGFRHLGEENRRASGCRWCGIRASYATKKLYNTWQHFVLGLSVCGLAPRRTLNVQTSVPLVAYRHNVPLTATLNTHVIHIRHLSGSACLGRLSPIAYRPVYGLVWHSSLYFPPRRTTVVFRNKFGNWTRPIFRGMFHTGFRTWPITPQFQSVGRSRGYYLKQVHEEIEKDASILIMHPRGHLWGFVAIPLATIPCVEHPAIQFVPKLFYKVEVGALGGPVQSANIVVGVPLHITEYVICRECARHCGLDQLPLKRSCDLECQATTTVRSSPVFTTADTSLRVAHGASWHMDMHENDISINIRLKEHALYKLYAARLLRDIKTNARLFEFYLENQLHNGMCPWLEPSSTTKVNQVRFPAEVAPGVVPVDAAGRRVSSGTSRFPSPCIPGYYAVVRRQQCSLIGLACPGPRPQPCRTSLGRIGSPGEGSSGTAKIHCSTHGMVARGIATNPHRCPANIRKEHTRVAAVIAARGGPTRFKLGDNHRQTLWTGIVPDDAVGRRVFSGISCFPPSFYSGTAPYSPQSHSSAVKTSMLRVIQISSLFTH</sequence>
<organism evidence="1 2">
    <name type="scientific">Dryococelus australis</name>
    <dbReference type="NCBI Taxonomy" id="614101"/>
    <lineage>
        <taxon>Eukaryota</taxon>
        <taxon>Metazoa</taxon>
        <taxon>Ecdysozoa</taxon>
        <taxon>Arthropoda</taxon>
        <taxon>Hexapoda</taxon>
        <taxon>Insecta</taxon>
        <taxon>Pterygota</taxon>
        <taxon>Neoptera</taxon>
        <taxon>Polyneoptera</taxon>
        <taxon>Phasmatodea</taxon>
        <taxon>Verophasmatodea</taxon>
        <taxon>Anareolatae</taxon>
        <taxon>Phasmatidae</taxon>
        <taxon>Eurycanthinae</taxon>
        <taxon>Dryococelus</taxon>
    </lineage>
</organism>
<evidence type="ECO:0000313" key="1">
    <source>
        <dbReference type="EMBL" id="KAJ8889498.1"/>
    </source>
</evidence>
<name>A0ABQ9HYP0_9NEOP</name>
<proteinExistence type="predicted"/>
<accession>A0ABQ9HYP0</accession>
<comment type="caution">
    <text evidence="1">The sequence shown here is derived from an EMBL/GenBank/DDBJ whole genome shotgun (WGS) entry which is preliminary data.</text>
</comment>
<protein>
    <submittedName>
        <fullName evidence="1">Uncharacterized protein</fullName>
    </submittedName>
</protein>
<gene>
    <name evidence="1" type="ORF">PR048_008997</name>
</gene>
<reference evidence="1 2" key="1">
    <citation type="submission" date="2023-02" db="EMBL/GenBank/DDBJ databases">
        <title>LHISI_Scaffold_Assembly.</title>
        <authorList>
            <person name="Stuart O.P."/>
            <person name="Cleave R."/>
            <person name="Magrath M.J.L."/>
            <person name="Mikheyev A.S."/>
        </authorList>
    </citation>
    <scope>NUCLEOTIDE SEQUENCE [LARGE SCALE GENOMIC DNA]</scope>
    <source>
        <strain evidence="1">Daus_M_001</strain>
        <tissue evidence="1">Leg muscle</tissue>
    </source>
</reference>
<dbReference type="Proteomes" id="UP001159363">
    <property type="component" value="Chromosome 3"/>
</dbReference>
<evidence type="ECO:0000313" key="2">
    <source>
        <dbReference type="Proteomes" id="UP001159363"/>
    </source>
</evidence>
<keyword evidence="2" id="KW-1185">Reference proteome</keyword>